<evidence type="ECO:0000313" key="1">
    <source>
        <dbReference type="EMBL" id="RFS87103.1"/>
    </source>
</evidence>
<organism evidence="1 2">
    <name type="scientific">Actinomadura spongiicola</name>
    <dbReference type="NCBI Taxonomy" id="2303421"/>
    <lineage>
        <taxon>Bacteria</taxon>
        <taxon>Bacillati</taxon>
        <taxon>Actinomycetota</taxon>
        <taxon>Actinomycetes</taxon>
        <taxon>Streptosporangiales</taxon>
        <taxon>Thermomonosporaceae</taxon>
        <taxon>Actinomadura</taxon>
    </lineage>
</organism>
<dbReference type="Proteomes" id="UP000262882">
    <property type="component" value="Unassembled WGS sequence"/>
</dbReference>
<evidence type="ECO:0000313" key="2">
    <source>
        <dbReference type="Proteomes" id="UP000262882"/>
    </source>
</evidence>
<proteinExistence type="predicted"/>
<gene>
    <name evidence="1" type="ORF">D0T12_02305</name>
</gene>
<name>A0A372GPU4_9ACTN</name>
<reference evidence="1 2" key="1">
    <citation type="submission" date="2018-08" db="EMBL/GenBank/DDBJ databases">
        <title>Actinomadura spongicola sp. nov., isolated from marine sponge Leucetta chagosensis.</title>
        <authorList>
            <person name="Li L."/>
            <person name="Lin H.W."/>
        </authorList>
    </citation>
    <scope>NUCLEOTIDE SEQUENCE [LARGE SCALE GENOMIC DNA]</scope>
    <source>
        <strain evidence="1 2">LHW52907</strain>
    </source>
</reference>
<dbReference type="AlphaFoldDB" id="A0A372GPU4"/>
<keyword evidence="2" id="KW-1185">Reference proteome</keyword>
<dbReference type="EMBL" id="QVNQ01000001">
    <property type="protein sequence ID" value="RFS87103.1"/>
    <property type="molecule type" value="Genomic_DNA"/>
</dbReference>
<sequence>MVGRSAGAVGACGRWCGAGRRCVSGLVGDRCLFVGADCSRSCGWRAGKCPKGPNGR</sequence>
<accession>A0A372GPU4</accession>
<comment type="caution">
    <text evidence="1">The sequence shown here is derived from an EMBL/GenBank/DDBJ whole genome shotgun (WGS) entry which is preliminary data.</text>
</comment>
<protein>
    <submittedName>
        <fullName evidence="1">DUF295 domain-containing protein</fullName>
    </submittedName>
</protein>